<dbReference type="GO" id="GO:0009117">
    <property type="term" value="P:nucleotide metabolic process"/>
    <property type="evidence" value="ECO:0007669"/>
    <property type="project" value="UniProtKB-KW"/>
</dbReference>
<dbReference type="Proteomes" id="UP000324767">
    <property type="component" value="Unassembled WGS sequence"/>
</dbReference>
<feature type="site" description="Important for catalytic activity" evidence="7">
    <location>
        <position position="256"/>
    </location>
</feature>
<evidence type="ECO:0000256" key="6">
    <source>
        <dbReference type="ARBA" id="ARBA00023242"/>
    </source>
</evidence>
<keyword evidence="6 7" id="KW-0539">Nucleus</keyword>
<dbReference type="PANTHER" id="PTHR43114:SF6">
    <property type="entry name" value="ADENINE DEAMINASE"/>
    <property type="match status" value="1"/>
</dbReference>
<evidence type="ECO:0000256" key="7">
    <source>
        <dbReference type="HAMAP-Rule" id="MF_03145"/>
    </source>
</evidence>
<dbReference type="GO" id="GO:0043103">
    <property type="term" value="P:hypoxanthine salvage"/>
    <property type="evidence" value="ECO:0007669"/>
    <property type="project" value="UniProtKB-UniRule"/>
</dbReference>
<evidence type="ECO:0000256" key="5">
    <source>
        <dbReference type="ARBA" id="ARBA00023080"/>
    </source>
</evidence>
<dbReference type="AlphaFoldDB" id="A0A5M8PRU6"/>
<protein>
    <recommendedName>
        <fullName evidence="7">Adenine deaminase</fullName>
        <shortName evidence="7">ADE</shortName>
        <ecNumber evidence="7">3.5.4.2</ecNumber>
    </recommendedName>
    <alternativeName>
        <fullName evidence="7">Adenine aminohydrolase</fullName>
        <shortName evidence="7">AAH</shortName>
    </alternativeName>
</protein>
<dbReference type="InterPro" id="IPR006650">
    <property type="entry name" value="A/AMP_deam_AS"/>
</dbReference>
<comment type="catalytic activity">
    <reaction evidence="7">
        <text>adenine + H2O + H(+) = hypoxanthine + NH4(+)</text>
        <dbReference type="Rhea" id="RHEA:23688"/>
        <dbReference type="ChEBI" id="CHEBI:15377"/>
        <dbReference type="ChEBI" id="CHEBI:15378"/>
        <dbReference type="ChEBI" id="CHEBI:16708"/>
        <dbReference type="ChEBI" id="CHEBI:17368"/>
        <dbReference type="ChEBI" id="CHEBI:28938"/>
        <dbReference type="EC" id="3.5.4.2"/>
    </reaction>
</comment>
<evidence type="ECO:0000313" key="9">
    <source>
        <dbReference type="EMBL" id="KAA6412251.1"/>
    </source>
</evidence>
<dbReference type="GO" id="GO:0008270">
    <property type="term" value="F:zinc ion binding"/>
    <property type="evidence" value="ECO:0007669"/>
    <property type="project" value="UniProtKB-UniRule"/>
</dbReference>
<gene>
    <name evidence="7" type="primary">AAH1</name>
    <name evidence="9" type="ORF">FRX48_04403</name>
</gene>
<feature type="binding site" evidence="7">
    <location>
        <position position="45"/>
    </location>
    <ligand>
        <name>Zn(2+)</name>
        <dbReference type="ChEBI" id="CHEBI:29105"/>
        <note>catalytic</note>
    </ligand>
</feature>
<proteinExistence type="inferred from homology"/>
<feature type="binding site" evidence="7">
    <location>
        <position position="232"/>
    </location>
    <ligand>
        <name>Zn(2+)</name>
        <dbReference type="ChEBI" id="CHEBI:29105"/>
        <note>catalytic</note>
    </ligand>
</feature>
<dbReference type="EC" id="3.5.4.2" evidence="7"/>
<dbReference type="InterPro" id="IPR001365">
    <property type="entry name" value="A_deaminase_dom"/>
</dbReference>
<dbReference type="InterPro" id="IPR032466">
    <property type="entry name" value="Metal_Hydrolase"/>
</dbReference>
<dbReference type="NCBIfam" id="TIGR01430">
    <property type="entry name" value="aden_deam"/>
    <property type="match status" value="1"/>
</dbReference>
<dbReference type="InterPro" id="IPR028892">
    <property type="entry name" value="ADE"/>
</dbReference>
<dbReference type="GO" id="GO:0005829">
    <property type="term" value="C:cytosol"/>
    <property type="evidence" value="ECO:0007669"/>
    <property type="project" value="TreeGrafter"/>
</dbReference>
<comment type="similarity">
    <text evidence="7">Belongs to the metallo-dependent hydrolases superfamily. Adenosine and AMP deaminases family. Adenine deaminase type 2 subfamily.</text>
</comment>
<reference evidence="9 10" key="1">
    <citation type="submission" date="2019-09" db="EMBL/GenBank/DDBJ databases">
        <title>The hologenome of the rock-dwelling lichen Lasallia pustulata.</title>
        <authorList>
            <person name="Greshake Tzovaras B."/>
            <person name="Segers F."/>
            <person name="Bicker A."/>
            <person name="Dal Grande F."/>
            <person name="Otte J."/>
            <person name="Hankeln T."/>
            <person name="Schmitt I."/>
            <person name="Ebersberger I."/>
        </authorList>
    </citation>
    <scope>NUCLEOTIDE SEQUENCE [LARGE SCALE GENOMIC DNA]</scope>
    <source>
        <strain evidence="9">A1-1</strain>
    </source>
</reference>
<evidence type="ECO:0000259" key="8">
    <source>
        <dbReference type="Pfam" id="PF00962"/>
    </source>
</evidence>
<dbReference type="GO" id="GO:0000034">
    <property type="term" value="F:adenine deaminase activity"/>
    <property type="evidence" value="ECO:0007669"/>
    <property type="project" value="UniProtKB-UniRule"/>
</dbReference>
<dbReference type="GO" id="GO:0005634">
    <property type="term" value="C:nucleus"/>
    <property type="evidence" value="ECO:0007669"/>
    <property type="project" value="UniProtKB-SubCell"/>
</dbReference>
<dbReference type="GO" id="GO:0006146">
    <property type="term" value="P:adenine catabolic process"/>
    <property type="evidence" value="ECO:0007669"/>
    <property type="project" value="UniProtKB-UniRule"/>
</dbReference>
<dbReference type="OrthoDB" id="272271at2759"/>
<sequence length="383" mass="41966">MSSSAAIDSCTSPALRASAHPLVTMCRSPLHPLLAALPKCEHHLHIEGTLSPTLLFTLSAKNSISLPSTPDYASPSTLLTAYDGFTSLDSFLPYYYTGMSVLIHASDFEQLAWEYFAKAHSDGVVHAEISFDPQAHTTRGIPYSTVVSGFNAACRRAEKELGISTVLILCLLRHLPVTDSERMFSEALWNDHFTDGTLGGLGLDSTEIDHPPELFKEVYASAKSAGIRRTAHAGEEGPVEYIASAIHNLDVSRIDHGIRLVDSDSLVAEVVEKKILVTLCPLSNVRLKCVRETREVPVRHFLDHGVMFSINSDDPAYFGGYLLDNYCAVQEAFGLSVEEWRRIAKASVEGSWCGEERKKEMLGRIDEVLGTEPTGTQQTVTVV</sequence>
<keyword evidence="1 7" id="KW-0963">Cytoplasm</keyword>
<name>A0A5M8PRU6_9LECA</name>
<accession>A0A5M8PRU6</accession>
<keyword evidence="4 7" id="KW-0862">Zinc</keyword>
<keyword evidence="3 7" id="KW-0378">Hydrolase</keyword>
<comment type="caution">
    <text evidence="9">The sequence shown here is derived from an EMBL/GenBank/DDBJ whole genome shotgun (WGS) entry which is preliminary data.</text>
</comment>
<dbReference type="PROSITE" id="PS00485">
    <property type="entry name" value="A_DEAMINASE"/>
    <property type="match status" value="1"/>
</dbReference>
<dbReference type="FunFam" id="3.20.20.140:FF:000039">
    <property type="entry name" value="Adenine deaminase"/>
    <property type="match status" value="1"/>
</dbReference>
<dbReference type="EMBL" id="VXIT01000006">
    <property type="protein sequence ID" value="KAA6412251.1"/>
    <property type="molecule type" value="Genomic_DNA"/>
</dbReference>
<evidence type="ECO:0000256" key="1">
    <source>
        <dbReference type="ARBA" id="ARBA00022490"/>
    </source>
</evidence>
<keyword evidence="5 7" id="KW-0546">Nucleotide metabolism</keyword>
<dbReference type="Pfam" id="PF00962">
    <property type="entry name" value="A_deaminase"/>
    <property type="match status" value="1"/>
</dbReference>
<feature type="active site" description="Proton donor" evidence="7">
    <location>
        <position position="235"/>
    </location>
</feature>
<feature type="binding site" evidence="7">
    <location>
        <position position="43"/>
    </location>
    <ligand>
        <name>Zn(2+)</name>
        <dbReference type="ChEBI" id="CHEBI:29105"/>
        <note>catalytic</note>
    </ligand>
</feature>
<organism evidence="9 10">
    <name type="scientific">Lasallia pustulata</name>
    <dbReference type="NCBI Taxonomy" id="136370"/>
    <lineage>
        <taxon>Eukaryota</taxon>
        <taxon>Fungi</taxon>
        <taxon>Dikarya</taxon>
        <taxon>Ascomycota</taxon>
        <taxon>Pezizomycotina</taxon>
        <taxon>Lecanoromycetes</taxon>
        <taxon>OSLEUM clade</taxon>
        <taxon>Umbilicariomycetidae</taxon>
        <taxon>Umbilicariales</taxon>
        <taxon>Umbilicariaceae</taxon>
        <taxon>Lasallia</taxon>
    </lineage>
</organism>
<feature type="domain" description="Adenosine deaminase" evidence="8">
    <location>
        <begin position="38"/>
        <end position="367"/>
    </location>
</feature>
<comment type="cofactor">
    <cofactor evidence="7">
        <name>Zn(2+)</name>
        <dbReference type="ChEBI" id="CHEBI:29105"/>
    </cofactor>
    <text evidence="7">Binds 1 zinc ion per subunit.</text>
</comment>
<dbReference type="Gene3D" id="3.20.20.140">
    <property type="entry name" value="Metal-dependent hydrolases"/>
    <property type="match status" value="1"/>
</dbReference>
<feature type="binding site" evidence="7">
    <location>
        <position position="314"/>
    </location>
    <ligand>
        <name>substrate</name>
    </ligand>
</feature>
<comment type="subcellular location">
    <subcellularLocation>
        <location evidence="7">Cytoplasm</location>
    </subcellularLocation>
    <subcellularLocation>
        <location evidence="7">Nucleus</location>
    </subcellularLocation>
</comment>
<dbReference type="InterPro" id="IPR006330">
    <property type="entry name" value="Ado/ade_deaminase"/>
</dbReference>
<evidence type="ECO:0000256" key="4">
    <source>
        <dbReference type="ARBA" id="ARBA00022833"/>
    </source>
</evidence>
<dbReference type="CDD" id="cd01320">
    <property type="entry name" value="ADA"/>
    <property type="match status" value="1"/>
</dbReference>
<dbReference type="SUPFAM" id="SSF51556">
    <property type="entry name" value="Metallo-dependent hydrolases"/>
    <property type="match status" value="1"/>
</dbReference>
<evidence type="ECO:0000313" key="10">
    <source>
        <dbReference type="Proteomes" id="UP000324767"/>
    </source>
</evidence>
<dbReference type="PANTHER" id="PTHR43114">
    <property type="entry name" value="ADENINE DEAMINASE"/>
    <property type="match status" value="1"/>
</dbReference>
<dbReference type="GO" id="GO:0009168">
    <property type="term" value="P:purine ribonucleoside monophosphate biosynthetic process"/>
    <property type="evidence" value="ECO:0007669"/>
    <property type="project" value="InterPro"/>
</dbReference>
<evidence type="ECO:0000256" key="3">
    <source>
        <dbReference type="ARBA" id="ARBA00022801"/>
    </source>
</evidence>
<evidence type="ECO:0000256" key="2">
    <source>
        <dbReference type="ARBA" id="ARBA00022723"/>
    </source>
</evidence>
<dbReference type="HAMAP" id="MF_01962">
    <property type="entry name" value="Adenine_deaminase"/>
    <property type="match status" value="1"/>
</dbReference>
<keyword evidence="2 7" id="KW-0479">Metal-binding</keyword>
<feature type="binding site" evidence="7">
    <location>
        <position position="313"/>
    </location>
    <ligand>
        <name>Zn(2+)</name>
        <dbReference type="ChEBI" id="CHEBI:29105"/>
        <note>catalytic</note>
    </ligand>
</feature>
<comment type="function">
    <text evidence="7">Catalyzes the hydrolytic deamination of adenine to hypoxanthine. Plays an important role in the purine salvage pathway and in nitrogen catabolism.</text>
</comment>